<keyword evidence="3" id="KW-1185">Reference proteome</keyword>
<reference evidence="2 3" key="1">
    <citation type="submission" date="2018-07" db="EMBL/GenBank/DDBJ databases">
        <title>Genomic Encyclopedia of Type Strains, Phase IV (KMG-IV): sequencing the most valuable type-strain genomes for metagenomic binning, comparative biology and taxonomic classification.</title>
        <authorList>
            <person name="Goeker M."/>
        </authorList>
    </citation>
    <scope>NUCLEOTIDE SEQUENCE [LARGE SCALE GENOMIC DNA]</scope>
    <source>
        <strain evidence="2 3">DSM 26725</strain>
    </source>
</reference>
<dbReference type="InterPro" id="IPR041657">
    <property type="entry name" value="HTH_17"/>
</dbReference>
<dbReference type="EMBL" id="QRDP01000004">
    <property type="protein sequence ID" value="RED17714.1"/>
    <property type="molecule type" value="Genomic_DNA"/>
</dbReference>
<evidence type="ECO:0000313" key="2">
    <source>
        <dbReference type="EMBL" id="RED17714.1"/>
    </source>
</evidence>
<gene>
    <name evidence="2" type="ORF">DFR46_2767</name>
</gene>
<dbReference type="Pfam" id="PF12728">
    <property type="entry name" value="HTH_17"/>
    <property type="match status" value="1"/>
</dbReference>
<dbReference type="AlphaFoldDB" id="A0A3D9FIT9"/>
<accession>A0A3D9FIT9</accession>
<name>A0A3D9FIT9_9SPHN</name>
<evidence type="ECO:0000313" key="3">
    <source>
        <dbReference type="Proteomes" id="UP000256310"/>
    </source>
</evidence>
<feature type="domain" description="Helix-turn-helix" evidence="1">
    <location>
        <begin position="17"/>
        <end position="65"/>
    </location>
</feature>
<dbReference type="RefSeq" id="WP_116236954.1">
    <property type="nucleotide sequence ID" value="NZ_QRDP01000004.1"/>
</dbReference>
<evidence type="ECO:0000259" key="1">
    <source>
        <dbReference type="Pfam" id="PF12728"/>
    </source>
</evidence>
<comment type="caution">
    <text evidence="2">The sequence shown here is derived from an EMBL/GenBank/DDBJ whole genome shotgun (WGS) entry which is preliminary data.</text>
</comment>
<dbReference type="OrthoDB" id="8546410at2"/>
<protein>
    <submittedName>
        <fullName evidence="2">Helix-turn-helix protein</fullName>
    </submittedName>
</protein>
<proteinExistence type="predicted"/>
<sequence length="159" mass="17822">MSGKRINPRLAKLHRSYSVEEAARVLGVHKNSVLSWIKSGLPIVDSTRPILILGRELRGWLERRRNSAKRPCPPGTLYCAKCREPKPPALGMVEYTPRNAVSGTLRAFCSDCDTMMHRHVRQDSIGTVMPNLDVQITEAPPRIIERAHPSLNCDKAMEA</sequence>
<dbReference type="Proteomes" id="UP000256310">
    <property type="component" value="Unassembled WGS sequence"/>
</dbReference>
<organism evidence="2 3">
    <name type="scientific">Parasphingopyxis lamellibrachiae</name>
    <dbReference type="NCBI Taxonomy" id="680125"/>
    <lineage>
        <taxon>Bacteria</taxon>
        <taxon>Pseudomonadati</taxon>
        <taxon>Pseudomonadota</taxon>
        <taxon>Alphaproteobacteria</taxon>
        <taxon>Sphingomonadales</taxon>
        <taxon>Sphingomonadaceae</taxon>
        <taxon>Parasphingopyxis</taxon>
    </lineage>
</organism>